<keyword evidence="3" id="KW-1185">Reference proteome</keyword>
<evidence type="ECO:0000313" key="2">
    <source>
        <dbReference type="EMBL" id="GER51473.1"/>
    </source>
</evidence>
<name>A0A5A7R178_STRAF</name>
<feature type="region of interest" description="Disordered" evidence="1">
    <location>
        <begin position="58"/>
        <end position="105"/>
    </location>
</feature>
<organism evidence="2 3">
    <name type="scientific">Striga asiatica</name>
    <name type="common">Asiatic witchweed</name>
    <name type="synonym">Buchnera asiatica</name>
    <dbReference type="NCBI Taxonomy" id="4170"/>
    <lineage>
        <taxon>Eukaryota</taxon>
        <taxon>Viridiplantae</taxon>
        <taxon>Streptophyta</taxon>
        <taxon>Embryophyta</taxon>
        <taxon>Tracheophyta</taxon>
        <taxon>Spermatophyta</taxon>
        <taxon>Magnoliopsida</taxon>
        <taxon>eudicotyledons</taxon>
        <taxon>Gunneridae</taxon>
        <taxon>Pentapetalae</taxon>
        <taxon>asterids</taxon>
        <taxon>lamiids</taxon>
        <taxon>Lamiales</taxon>
        <taxon>Orobanchaceae</taxon>
        <taxon>Buchnereae</taxon>
        <taxon>Striga</taxon>
    </lineage>
</organism>
<comment type="caution">
    <text evidence="2">The sequence shown here is derived from an EMBL/GenBank/DDBJ whole genome shotgun (WGS) entry which is preliminary data.</text>
</comment>
<protein>
    <submittedName>
        <fullName evidence="2">GMP synthase [glutamine-hydrolyzing]</fullName>
    </submittedName>
</protein>
<reference evidence="3" key="1">
    <citation type="journal article" date="2019" name="Curr. Biol.">
        <title>Genome Sequence of Striga asiatica Provides Insight into the Evolution of Plant Parasitism.</title>
        <authorList>
            <person name="Yoshida S."/>
            <person name="Kim S."/>
            <person name="Wafula E.K."/>
            <person name="Tanskanen J."/>
            <person name="Kim Y.M."/>
            <person name="Honaas L."/>
            <person name="Yang Z."/>
            <person name="Spallek T."/>
            <person name="Conn C.E."/>
            <person name="Ichihashi Y."/>
            <person name="Cheong K."/>
            <person name="Cui S."/>
            <person name="Der J.P."/>
            <person name="Gundlach H."/>
            <person name="Jiao Y."/>
            <person name="Hori C."/>
            <person name="Ishida J.K."/>
            <person name="Kasahara H."/>
            <person name="Kiba T."/>
            <person name="Kim M.S."/>
            <person name="Koo N."/>
            <person name="Laohavisit A."/>
            <person name="Lee Y.H."/>
            <person name="Lumba S."/>
            <person name="McCourt P."/>
            <person name="Mortimer J.C."/>
            <person name="Mutuku J.M."/>
            <person name="Nomura T."/>
            <person name="Sasaki-Sekimoto Y."/>
            <person name="Seto Y."/>
            <person name="Wang Y."/>
            <person name="Wakatake T."/>
            <person name="Sakakibara H."/>
            <person name="Demura T."/>
            <person name="Yamaguchi S."/>
            <person name="Yoneyama K."/>
            <person name="Manabe R.I."/>
            <person name="Nelson D.C."/>
            <person name="Schulman A.H."/>
            <person name="Timko M.P."/>
            <person name="dePamphilis C.W."/>
            <person name="Choi D."/>
            <person name="Shirasu K."/>
        </authorList>
    </citation>
    <scope>NUCLEOTIDE SEQUENCE [LARGE SCALE GENOMIC DNA]</scope>
    <source>
        <strain evidence="3">cv. UVA1</strain>
    </source>
</reference>
<sequence>MDGTELELAPRAKNYNWISFYCKQIRYALACYRICSNFLPLPSSSNFKERITADHLEQLPGESNPPFVGMGPGGARKKPYLRGSSGDRMKTHPAGYEATSTPSSSPLRNISLGPVLVPGTSAEAIYRSFSYRDESKPLFSRRASKPVKGSM</sequence>
<evidence type="ECO:0000313" key="3">
    <source>
        <dbReference type="Proteomes" id="UP000325081"/>
    </source>
</evidence>
<dbReference type="Proteomes" id="UP000325081">
    <property type="component" value="Unassembled WGS sequence"/>
</dbReference>
<gene>
    <name evidence="2" type="ORF">STAS_28853</name>
</gene>
<evidence type="ECO:0000256" key="1">
    <source>
        <dbReference type="SAM" id="MobiDB-lite"/>
    </source>
</evidence>
<dbReference type="EMBL" id="BKCP01009715">
    <property type="protein sequence ID" value="GER51473.1"/>
    <property type="molecule type" value="Genomic_DNA"/>
</dbReference>
<accession>A0A5A7R178</accession>
<dbReference type="AlphaFoldDB" id="A0A5A7R178"/>
<proteinExistence type="predicted"/>